<evidence type="ECO:0000256" key="1">
    <source>
        <dbReference type="SAM" id="MobiDB-lite"/>
    </source>
</evidence>
<dbReference type="STRING" id="1182543.W9WQC8"/>
<keyword evidence="4" id="KW-1185">Reference proteome</keyword>
<feature type="transmembrane region" description="Helical" evidence="2">
    <location>
        <begin position="717"/>
        <end position="739"/>
    </location>
</feature>
<dbReference type="Proteomes" id="UP000019471">
    <property type="component" value="Unassembled WGS sequence"/>
</dbReference>
<protein>
    <submittedName>
        <fullName evidence="3">Uncharacterized protein</fullName>
    </submittedName>
</protein>
<dbReference type="GeneID" id="19194726"/>
<dbReference type="HOGENOM" id="CLU_402773_0_0_1"/>
<feature type="region of interest" description="Disordered" evidence="1">
    <location>
        <begin position="87"/>
        <end position="163"/>
    </location>
</feature>
<comment type="caution">
    <text evidence="3">The sequence shown here is derived from an EMBL/GenBank/DDBJ whole genome shotgun (WGS) entry which is preliminary data.</text>
</comment>
<feature type="region of interest" description="Disordered" evidence="1">
    <location>
        <begin position="189"/>
        <end position="219"/>
    </location>
</feature>
<keyword evidence="2" id="KW-0472">Membrane</keyword>
<evidence type="ECO:0000313" key="4">
    <source>
        <dbReference type="Proteomes" id="UP000019471"/>
    </source>
</evidence>
<feature type="region of interest" description="Disordered" evidence="1">
    <location>
        <begin position="388"/>
        <end position="428"/>
    </location>
</feature>
<evidence type="ECO:0000313" key="3">
    <source>
        <dbReference type="EMBL" id="EXJ66836.1"/>
    </source>
</evidence>
<feature type="region of interest" description="Disordered" evidence="1">
    <location>
        <begin position="310"/>
        <end position="346"/>
    </location>
</feature>
<feature type="compositionally biased region" description="Polar residues" evidence="1">
    <location>
        <begin position="115"/>
        <end position="124"/>
    </location>
</feature>
<sequence>MTPYPTTPKGENEATMSMTESPTLRIAASQGPGGGDLLYPYLRTARPIYPAIPIARHIKPLGERVMPIPIYDNPPRRLSPLMRTTGLKVEGPRVPPPRQMMVSSRTRPGLDPFPNITTIATDISTGDPHPLRPLRLRPRPQPPDQRMMTRGQYGFRPRPPPSDGTDIIMNTAMNMNTDTMMSIPIPRITPRAMTRPPLPTRAEGIYGVPRTAPTCNRSDPIDVDARRLWMPSGVEIVTREDLGVAEKNLIPKPLKSRLQPFQGPTMLNDIKLEQAEMNPGGLGLMRKCSNCNHGFVGVELHNTDSVTPTSALQKNVDKPSEGTKYLHPKGSLLPRLPQDRAPQQNSQAQHEILTHLHKSVAIDDERDHTICCPECCKLDCHEGCLGHPSPTRATSPTKSLWSGAQSSTSSSAPEAQEEVKAGGTEEKGKFTQLAAIKSVLKRSPKKEEEPKSGNHIQVALSKVAPVELSMQPPLPAISARYNSVKRLPDAVSAALSAMELLSPKRTKETLTAAFSDIGPSQRKASASRPIIHRRQRSSSLPILGIGVTSRSGSGNAQYQRATSGGSRLRVPSPLGFVMSCSNFSKDGSWRSRNVSSASITTIELQVPSLASLTACGSYAAVGDVLLIPLQAAMMWIRNHPCILTFGREMVQRAWIMAQLMMRTGWRLWAMVFVYSKTGKVKFHVSKGETAGGFVLDVARSLLYLITFAAMSTLVIRILGLVMGLLGIIGWFVRAVLWVLKGIMGVGQAK</sequence>
<accession>W9WQC8</accession>
<organism evidence="3 4">
    <name type="scientific">Cladophialophora psammophila CBS 110553</name>
    <dbReference type="NCBI Taxonomy" id="1182543"/>
    <lineage>
        <taxon>Eukaryota</taxon>
        <taxon>Fungi</taxon>
        <taxon>Dikarya</taxon>
        <taxon>Ascomycota</taxon>
        <taxon>Pezizomycotina</taxon>
        <taxon>Eurotiomycetes</taxon>
        <taxon>Chaetothyriomycetidae</taxon>
        <taxon>Chaetothyriales</taxon>
        <taxon>Herpotrichiellaceae</taxon>
        <taxon>Cladophialophora</taxon>
    </lineage>
</organism>
<gene>
    <name evidence="3" type="ORF">A1O5_10031</name>
</gene>
<reference evidence="3 4" key="1">
    <citation type="submission" date="2013-03" db="EMBL/GenBank/DDBJ databases">
        <title>The Genome Sequence of Cladophialophora psammophila CBS 110553.</title>
        <authorList>
            <consortium name="The Broad Institute Genomics Platform"/>
            <person name="Cuomo C."/>
            <person name="de Hoog S."/>
            <person name="Gorbushina A."/>
            <person name="Walker B."/>
            <person name="Young S.K."/>
            <person name="Zeng Q."/>
            <person name="Gargeya S."/>
            <person name="Fitzgerald M."/>
            <person name="Haas B."/>
            <person name="Abouelleil A."/>
            <person name="Allen A.W."/>
            <person name="Alvarado L."/>
            <person name="Arachchi H.M."/>
            <person name="Berlin A.M."/>
            <person name="Chapman S.B."/>
            <person name="Gainer-Dewar J."/>
            <person name="Goldberg J."/>
            <person name="Griggs A."/>
            <person name="Gujja S."/>
            <person name="Hansen M."/>
            <person name="Howarth C."/>
            <person name="Imamovic A."/>
            <person name="Ireland A."/>
            <person name="Larimer J."/>
            <person name="McCowan C."/>
            <person name="Murphy C."/>
            <person name="Pearson M."/>
            <person name="Poon T.W."/>
            <person name="Priest M."/>
            <person name="Roberts A."/>
            <person name="Saif S."/>
            <person name="Shea T."/>
            <person name="Sisk P."/>
            <person name="Sykes S."/>
            <person name="Wortman J."/>
            <person name="Nusbaum C."/>
            <person name="Birren B."/>
        </authorList>
    </citation>
    <scope>NUCLEOTIDE SEQUENCE [LARGE SCALE GENOMIC DNA]</scope>
    <source>
        <strain evidence="3 4">CBS 110553</strain>
    </source>
</reference>
<evidence type="ECO:0000256" key="2">
    <source>
        <dbReference type="SAM" id="Phobius"/>
    </source>
</evidence>
<dbReference type="eggNOG" id="ENOG502TEVN">
    <property type="taxonomic scope" value="Eukaryota"/>
</dbReference>
<dbReference type="RefSeq" id="XP_007748799.1">
    <property type="nucleotide sequence ID" value="XM_007750609.1"/>
</dbReference>
<dbReference type="AlphaFoldDB" id="W9WQC8"/>
<keyword evidence="2" id="KW-1133">Transmembrane helix</keyword>
<name>W9WQC8_9EURO</name>
<dbReference type="EMBL" id="AMGX01000018">
    <property type="protein sequence ID" value="EXJ66836.1"/>
    <property type="molecule type" value="Genomic_DNA"/>
</dbReference>
<dbReference type="OrthoDB" id="3363151at2759"/>
<proteinExistence type="predicted"/>
<keyword evidence="2" id="KW-0812">Transmembrane</keyword>
<feature type="compositionally biased region" description="Basic and acidic residues" evidence="1">
    <location>
        <begin position="417"/>
        <end position="428"/>
    </location>
</feature>
<feature type="compositionally biased region" description="Low complexity" evidence="1">
    <location>
        <begin position="399"/>
        <end position="411"/>
    </location>
</feature>